<gene>
    <name evidence="2" type="ORF">SBF1_4820012</name>
</gene>
<dbReference type="EMBL" id="OMOF01000426">
    <property type="protein sequence ID" value="SPF50587.1"/>
    <property type="molecule type" value="Genomic_DNA"/>
</dbReference>
<reference evidence="3" key="1">
    <citation type="submission" date="2018-02" db="EMBL/GenBank/DDBJ databases">
        <authorList>
            <person name="Hausmann B."/>
        </authorList>
    </citation>
    <scope>NUCLEOTIDE SEQUENCE [LARGE SCALE GENOMIC DNA]</scope>
    <source>
        <strain evidence="3">Peat soil MAG SbF1</strain>
    </source>
</reference>
<feature type="compositionally biased region" description="Basic residues" evidence="1">
    <location>
        <begin position="38"/>
        <end position="51"/>
    </location>
</feature>
<feature type="region of interest" description="Disordered" evidence="1">
    <location>
        <begin position="35"/>
        <end position="64"/>
    </location>
</feature>
<dbReference type="OrthoDB" id="1799368at2"/>
<evidence type="ECO:0000313" key="2">
    <source>
        <dbReference type="EMBL" id="SPF50587.1"/>
    </source>
</evidence>
<evidence type="ECO:0000256" key="1">
    <source>
        <dbReference type="SAM" id="MobiDB-lite"/>
    </source>
</evidence>
<evidence type="ECO:0000313" key="3">
    <source>
        <dbReference type="Proteomes" id="UP000238916"/>
    </source>
</evidence>
<dbReference type="Proteomes" id="UP000238916">
    <property type="component" value="Unassembled WGS sequence"/>
</dbReference>
<proteinExistence type="predicted"/>
<sequence>MDERVEEVKAIDRISPIRKVALAKPRRGRGEVMYQLNQHHKSQNPKRKNLITKKTPDVSEPTDSGVAFNSNDFVKELKKRIAFDRAMIIGD</sequence>
<dbReference type="AlphaFoldDB" id="A0A2U3LF65"/>
<protein>
    <submittedName>
        <fullName evidence="2">Uncharacterized protein</fullName>
    </submittedName>
</protein>
<organism evidence="2 3">
    <name type="scientific">Candidatus Desulfosporosinus infrequens</name>
    <dbReference type="NCBI Taxonomy" id="2043169"/>
    <lineage>
        <taxon>Bacteria</taxon>
        <taxon>Bacillati</taxon>
        <taxon>Bacillota</taxon>
        <taxon>Clostridia</taxon>
        <taxon>Eubacteriales</taxon>
        <taxon>Desulfitobacteriaceae</taxon>
        <taxon>Desulfosporosinus</taxon>
    </lineage>
</organism>
<accession>A0A2U3LF65</accession>
<name>A0A2U3LF65_9FIRM</name>